<dbReference type="GO" id="GO:0048268">
    <property type="term" value="P:clathrin coat assembly"/>
    <property type="evidence" value="ECO:0007669"/>
    <property type="project" value="InterPro"/>
</dbReference>
<dbReference type="Gene3D" id="1.20.58.150">
    <property type="entry name" value="ANTH domain"/>
    <property type="match status" value="1"/>
</dbReference>
<feature type="domain" description="ENTH" evidence="10">
    <location>
        <begin position="22"/>
        <end position="158"/>
    </location>
</feature>
<evidence type="ECO:0000256" key="7">
    <source>
        <dbReference type="ARBA" id="ARBA00023176"/>
    </source>
</evidence>
<dbReference type="GO" id="GO:0005546">
    <property type="term" value="F:phosphatidylinositol-4,5-bisphosphate binding"/>
    <property type="evidence" value="ECO:0007669"/>
    <property type="project" value="TreeGrafter"/>
</dbReference>
<name>A0A9Q1QIS8_9CARY</name>
<evidence type="ECO:0000256" key="8">
    <source>
        <dbReference type="ARBA" id="ARBA00023329"/>
    </source>
</evidence>
<dbReference type="InterPro" id="IPR014712">
    <property type="entry name" value="ANTH_dom_sf"/>
</dbReference>
<dbReference type="Proteomes" id="UP001153076">
    <property type="component" value="Unassembled WGS sequence"/>
</dbReference>
<dbReference type="FunFam" id="1.25.40.90:FF:000019">
    <property type="entry name" value="Clathrin coat assembly protein"/>
    <property type="match status" value="1"/>
</dbReference>
<evidence type="ECO:0000256" key="2">
    <source>
        <dbReference type="ARBA" id="ARBA00004555"/>
    </source>
</evidence>
<keyword evidence="4" id="KW-0254">Endocytosis</keyword>
<dbReference type="CDD" id="cd16987">
    <property type="entry name" value="ANTH_N_AP180_plant"/>
    <property type="match status" value="1"/>
</dbReference>
<dbReference type="GO" id="GO:0000149">
    <property type="term" value="F:SNARE binding"/>
    <property type="evidence" value="ECO:0007669"/>
    <property type="project" value="TreeGrafter"/>
</dbReference>
<dbReference type="FunFam" id="1.20.58.150:FF:000005">
    <property type="entry name" value="putative clathrin assembly protein At2g25430"/>
    <property type="match status" value="1"/>
</dbReference>
<feature type="region of interest" description="Disordered" evidence="9">
    <location>
        <begin position="324"/>
        <end position="381"/>
    </location>
</feature>
<dbReference type="GO" id="GO:0032050">
    <property type="term" value="F:clathrin heavy chain binding"/>
    <property type="evidence" value="ECO:0007669"/>
    <property type="project" value="TreeGrafter"/>
</dbReference>
<dbReference type="PROSITE" id="PS50942">
    <property type="entry name" value="ENTH"/>
    <property type="match status" value="1"/>
</dbReference>
<dbReference type="GO" id="GO:0005905">
    <property type="term" value="C:clathrin-coated pit"/>
    <property type="evidence" value="ECO:0007669"/>
    <property type="project" value="UniProtKB-SubCell"/>
</dbReference>
<dbReference type="GO" id="GO:0072583">
    <property type="term" value="P:clathrin-dependent endocytosis"/>
    <property type="evidence" value="ECO:0007669"/>
    <property type="project" value="InterPro"/>
</dbReference>
<dbReference type="GO" id="GO:0005545">
    <property type="term" value="F:1-phosphatidylinositol binding"/>
    <property type="evidence" value="ECO:0007669"/>
    <property type="project" value="InterPro"/>
</dbReference>
<dbReference type="InterPro" id="IPR048050">
    <property type="entry name" value="ANTH_N_plant"/>
</dbReference>
<dbReference type="SUPFAM" id="SSF89009">
    <property type="entry name" value="GAT-like domain"/>
    <property type="match status" value="1"/>
</dbReference>
<reference evidence="11" key="1">
    <citation type="submission" date="2022-04" db="EMBL/GenBank/DDBJ databases">
        <title>Carnegiea gigantea Genome sequencing and assembly v2.</title>
        <authorList>
            <person name="Copetti D."/>
            <person name="Sanderson M.J."/>
            <person name="Burquez A."/>
            <person name="Wojciechowski M.F."/>
        </authorList>
    </citation>
    <scope>NUCLEOTIDE SEQUENCE</scope>
    <source>
        <strain evidence="11">SGP5-SGP5p</strain>
        <tissue evidence="11">Aerial part</tissue>
    </source>
</reference>
<dbReference type="OrthoDB" id="44015at2759"/>
<evidence type="ECO:0000313" key="11">
    <source>
        <dbReference type="EMBL" id="KAJ8444163.1"/>
    </source>
</evidence>
<comment type="caution">
    <text evidence="11">The sequence shown here is derived from an EMBL/GenBank/DDBJ whole genome shotgun (WGS) entry which is preliminary data.</text>
</comment>
<accession>A0A9Q1QIS8</accession>
<dbReference type="PANTHER" id="PTHR22951:SF12">
    <property type="entry name" value="OS05G0426100 PROTEIN"/>
    <property type="match status" value="1"/>
</dbReference>
<dbReference type="SMART" id="SM00273">
    <property type="entry name" value="ENTH"/>
    <property type="match status" value="1"/>
</dbReference>
<dbReference type="GO" id="GO:0006900">
    <property type="term" value="P:vesicle budding from membrane"/>
    <property type="evidence" value="ECO:0007669"/>
    <property type="project" value="TreeGrafter"/>
</dbReference>
<keyword evidence="8" id="KW-0968">Cytoplasmic vesicle</keyword>
<dbReference type="Pfam" id="PF07651">
    <property type="entry name" value="ANTH"/>
    <property type="match status" value="1"/>
</dbReference>
<keyword evidence="6" id="KW-0472">Membrane</keyword>
<comment type="subcellular location">
    <subcellularLocation>
        <location evidence="1">Cytoplasmic vesicle</location>
        <location evidence="1">Clathrin-coated vesicle</location>
    </subcellularLocation>
    <subcellularLocation>
        <location evidence="2">Golgi apparatus</location>
    </subcellularLocation>
    <subcellularLocation>
        <location evidence="3">Membrane</location>
        <location evidence="3">Clathrin-coated pit</location>
    </subcellularLocation>
</comment>
<keyword evidence="12" id="KW-1185">Reference proteome</keyword>
<keyword evidence="5" id="KW-0333">Golgi apparatus</keyword>
<dbReference type="InterPro" id="IPR011417">
    <property type="entry name" value="ANTH_dom"/>
</dbReference>
<feature type="compositionally biased region" description="Basic and acidic residues" evidence="9">
    <location>
        <begin position="357"/>
        <end position="381"/>
    </location>
</feature>
<protein>
    <recommendedName>
        <fullName evidence="10">ENTH domain-containing protein</fullName>
    </recommendedName>
</protein>
<evidence type="ECO:0000256" key="3">
    <source>
        <dbReference type="ARBA" id="ARBA00004600"/>
    </source>
</evidence>
<evidence type="ECO:0000256" key="5">
    <source>
        <dbReference type="ARBA" id="ARBA00023034"/>
    </source>
</evidence>
<evidence type="ECO:0000313" key="12">
    <source>
        <dbReference type="Proteomes" id="UP001153076"/>
    </source>
</evidence>
<keyword evidence="7" id="KW-0168">Coated pit</keyword>
<evidence type="ECO:0000259" key="10">
    <source>
        <dbReference type="PROSITE" id="PS50942"/>
    </source>
</evidence>
<dbReference type="GO" id="GO:0005794">
    <property type="term" value="C:Golgi apparatus"/>
    <property type="evidence" value="ECO:0007669"/>
    <property type="project" value="UniProtKB-SubCell"/>
</dbReference>
<dbReference type="SUPFAM" id="SSF48464">
    <property type="entry name" value="ENTH/VHS domain"/>
    <property type="match status" value="1"/>
</dbReference>
<organism evidence="11 12">
    <name type="scientific">Carnegiea gigantea</name>
    <dbReference type="NCBI Taxonomy" id="171969"/>
    <lineage>
        <taxon>Eukaryota</taxon>
        <taxon>Viridiplantae</taxon>
        <taxon>Streptophyta</taxon>
        <taxon>Embryophyta</taxon>
        <taxon>Tracheophyta</taxon>
        <taxon>Spermatophyta</taxon>
        <taxon>Magnoliopsida</taxon>
        <taxon>eudicotyledons</taxon>
        <taxon>Gunneridae</taxon>
        <taxon>Pentapetalae</taxon>
        <taxon>Caryophyllales</taxon>
        <taxon>Cactineae</taxon>
        <taxon>Cactaceae</taxon>
        <taxon>Cactoideae</taxon>
        <taxon>Echinocereeae</taxon>
        <taxon>Carnegiea</taxon>
    </lineage>
</organism>
<sequence>MALRRAIGVVKDQTSIGLAKVASSDSLADLDVAIVKATSHEEFPSEERHIREIISITCYSRTYIRSCVNTISRRLSKTKNWAVALKTLMLIQRLLLEGDPAYEQEIFFTTRRGTRLLNMSDFRDSSRSNSWDYSAFVRTYALYLDEMLEFRMQGKRRKHNSCAYTCEDEEEQQQDITAWNTPVRELTFNQIMSRMHHLQQLLERFLATKPTGVARYHRLVLVALYPAVNESFQIYYEITDVLSILIDQFMELDIPDCVKVHGIFCRISKQFDELDAYYSWCKETGIARCSEYPEVERITPKKLDLMDEFIRDKAANEQSRLIREAAEVDSPLPEERELEVSEGDMNSVKALPPPEVVPEKEREKVDPENKEKEPESQEADLLHLGDDAPIGEEEGDKLALALFDGEPTSISAPPPPPIWEAFNDQTDWETALVQSASYLPHQKANLGGGFDMMLLDGMYKQGVTNAALVAHNVGGTGSASSVAPGSVGNPQLLALPAPPSSSGSNIASSGNVDPFAPSLGIPPPAYVQMSELEKKQQLLVQEQLMWQQYQRSGLQGPAALSKMQARSSNMGGYGYKYGF</sequence>
<proteinExistence type="predicted"/>
<evidence type="ECO:0000256" key="9">
    <source>
        <dbReference type="SAM" id="MobiDB-lite"/>
    </source>
</evidence>
<evidence type="ECO:0000256" key="1">
    <source>
        <dbReference type="ARBA" id="ARBA00004132"/>
    </source>
</evidence>
<dbReference type="GO" id="GO:0030136">
    <property type="term" value="C:clathrin-coated vesicle"/>
    <property type="evidence" value="ECO:0007669"/>
    <property type="project" value="UniProtKB-SubCell"/>
</dbReference>
<evidence type="ECO:0000256" key="6">
    <source>
        <dbReference type="ARBA" id="ARBA00023136"/>
    </source>
</evidence>
<gene>
    <name evidence="11" type="ORF">Cgig2_030983</name>
</gene>
<dbReference type="InterPro" id="IPR008942">
    <property type="entry name" value="ENTH_VHS"/>
</dbReference>
<dbReference type="Gene3D" id="1.25.40.90">
    <property type="match status" value="1"/>
</dbReference>
<dbReference type="AlphaFoldDB" id="A0A9Q1QIS8"/>
<dbReference type="PANTHER" id="PTHR22951">
    <property type="entry name" value="CLATHRIN ASSEMBLY PROTEIN"/>
    <property type="match status" value="1"/>
</dbReference>
<evidence type="ECO:0000256" key="4">
    <source>
        <dbReference type="ARBA" id="ARBA00022583"/>
    </source>
</evidence>
<dbReference type="EMBL" id="JAKOGI010000104">
    <property type="protein sequence ID" value="KAJ8444163.1"/>
    <property type="molecule type" value="Genomic_DNA"/>
</dbReference>
<dbReference type="InterPro" id="IPR045192">
    <property type="entry name" value="AP180-like"/>
</dbReference>
<dbReference type="InterPro" id="IPR013809">
    <property type="entry name" value="ENTH"/>
</dbReference>